<dbReference type="AlphaFoldDB" id="A0A2N9M700"/>
<organism evidence="2 3">
    <name type="scientific">Candidatus Sulfuritelmatomonas gaucii</name>
    <dbReference type="NCBI Taxonomy" id="2043161"/>
    <lineage>
        <taxon>Bacteria</taxon>
        <taxon>Pseudomonadati</taxon>
        <taxon>Acidobacteriota</taxon>
        <taxon>Terriglobia</taxon>
        <taxon>Terriglobales</taxon>
        <taxon>Acidobacteriaceae</taxon>
        <taxon>Candidatus Sulfuritelmatomonas</taxon>
    </lineage>
</organism>
<dbReference type="InterPro" id="IPR053135">
    <property type="entry name" value="AKR2_Oxidoreductase"/>
</dbReference>
<dbReference type="PANTHER" id="PTHR43312">
    <property type="entry name" value="D-THREO-ALDOSE 1-DEHYDROGENASE"/>
    <property type="match status" value="1"/>
</dbReference>
<dbReference type="Proteomes" id="UP000239735">
    <property type="component" value="Unassembled WGS sequence"/>
</dbReference>
<dbReference type="Gene3D" id="3.20.20.100">
    <property type="entry name" value="NADP-dependent oxidoreductase domain"/>
    <property type="match status" value="1"/>
</dbReference>
<name>A0A2N9M700_9BACT</name>
<dbReference type="Pfam" id="PF00248">
    <property type="entry name" value="Aldo_ket_red"/>
    <property type="match status" value="1"/>
</dbReference>
<dbReference type="PANTHER" id="PTHR43312:SF1">
    <property type="entry name" value="NADP-DEPENDENT OXIDOREDUCTASE DOMAIN-CONTAINING PROTEIN"/>
    <property type="match status" value="1"/>
</dbReference>
<dbReference type="OrthoDB" id="9773828at2"/>
<proteinExistence type="predicted"/>
<dbReference type="CDD" id="cd19100">
    <property type="entry name" value="AKR_unchar"/>
    <property type="match status" value="1"/>
</dbReference>
<protein>
    <submittedName>
        <fullName evidence="2">Aldo/keto reductase</fullName>
    </submittedName>
</protein>
<dbReference type="PROSITE" id="PS51318">
    <property type="entry name" value="TAT"/>
    <property type="match status" value="1"/>
</dbReference>
<dbReference type="SUPFAM" id="SSF51430">
    <property type="entry name" value="NAD(P)-linked oxidoreductase"/>
    <property type="match status" value="1"/>
</dbReference>
<evidence type="ECO:0000259" key="1">
    <source>
        <dbReference type="Pfam" id="PF00248"/>
    </source>
</evidence>
<gene>
    <name evidence="2" type="ORF">SBA5_860009</name>
</gene>
<feature type="domain" description="NADP-dependent oxidoreductase" evidence="1">
    <location>
        <begin position="57"/>
        <end position="202"/>
    </location>
</feature>
<evidence type="ECO:0000313" key="2">
    <source>
        <dbReference type="EMBL" id="SPE31218.1"/>
    </source>
</evidence>
<dbReference type="InterPro" id="IPR036812">
    <property type="entry name" value="NAD(P)_OxRdtase_dom_sf"/>
</dbReference>
<dbReference type="InterPro" id="IPR023210">
    <property type="entry name" value="NADP_OxRdtase_dom"/>
</dbReference>
<reference evidence="3" key="1">
    <citation type="submission" date="2018-02" db="EMBL/GenBank/DDBJ databases">
        <authorList>
            <person name="Hausmann B."/>
        </authorList>
    </citation>
    <scope>NUCLEOTIDE SEQUENCE [LARGE SCALE GENOMIC DNA]</scope>
    <source>
        <strain evidence="3">Peat soil MAG SbA5</strain>
    </source>
</reference>
<evidence type="ECO:0000313" key="3">
    <source>
        <dbReference type="Proteomes" id="UP000239735"/>
    </source>
</evidence>
<dbReference type="InterPro" id="IPR006311">
    <property type="entry name" value="TAT_signal"/>
</dbReference>
<dbReference type="EMBL" id="OKRB01000148">
    <property type="protein sequence ID" value="SPE31218.1"/>
    <property type="molecule type" value="Genomic_DNA"/>
</dbReference>
<accession>A0A2N9M700</accession>
<sequence length="325" mass="36057">MKISRRQFVEASAMSCATALLPGGAFAETKKMPMRTFGKTGEKVPILAFGGGSRYLMYQNADEAIAVLNQAIDLGITYIDTAHEYGEHGESEMRIGEVMKTRRKEVFLATKFSGRKADEAKRMIETSLQRLQTDHVDVLHIHGLGGADELAEIEAPDGALKALYWARDQKMTRFVGVTSHSDPHTLAAALERHDFDCTQMALNAGLTRMEFGVKTTAIPMPHGNFEDVALPVANRKKLGVIAMKVFGQEWLLGKAPAEKLVYYSMSLPVSAAVIGMPKREYVRRNAELAWNFAPLPEPEMRRISDSIADEHKAAMAEFFRNHIDA</sequence>